<feature type="region of interest" description="Disordered" evidence="1">
    <location>
        <begin position="476"/>
        <end position="495"/>
    </location>
</feature>
<protein>
    <recommendedName>
        <fullName evidence="4">Fungal N-terminal domain-containing protein</fullName>
    </recommendedName>
</protein>
<sequence>MSFGFSPSDIVTLVNLAHKTYRGWKTACGDYADITSSLDGLLVLLERVENEAEQPHTALIRSRKDRDDVRDIISACTATIQELSSIISRYRSLGLGKSREKNWEKICFGSKNLDSLKAKLIQHQSALSAYLSAVGLSSITRIEQDLHALPDKIQKTVDGLAAEIRAGRREGSVMTTYDDDEKDVWRQFRRELIGDGMRSSFVHRYKPQIRRYLRDLADDGLLEEAELTSEDQDSSDAFPPAFSGKSEDDSPVLQSVPLHSHRYQATCVTDSSSDHESEQEACPDDVLLVERGNGMPVTEERSARRGTNCPAPSGSSASSPVTDVVTSRTDEGNAADASEPGNNDVTRYTDPHVPPPPLSEDDSHVRAGNSIADMIASANNGRELRRKPSARASSPPEAFLERLTATARAWRWETTREETPHAASSEDDSSSHESAEWSTSGVTGAIPDELKAESEEWSTLGATGAVTDDIKAEFVSGGWREQVPPSTTRHGEAKASVTELPKSAFCAQALKYLNFNFHEFHEFFDVYDRMTEDDIVDLIEVHETLCSPYTWANLETLTDHDDNMLEGVAEKKNPSDTYWSKDLNSDAVTLLPQSEFTSAAIAASHDLVRRIGGYYVVRTSLNSQQIRALRTLSSTLRNPTDSCFQRRAISPTRIATCTFNAKGARWTHFSITTEVHDEIGIETWIKTWFPKATYSMWTMLALGCVIEQSKYHYIICDASPTMAARTLQAAIEVNGQVASAQASGQAITLPTLQHLHKAWTTPLSNHDSSIYLWLSNPSNAWRGVWQICGPAPLAYAFFNFEPYD</sequence>
<reference evidence="2 3" key="1">
    <citation type="submission" date="2015-03" db="EMBL/GenBank/DDBJ databases">
        <title>RNA-seq based gene annotation and comparative genomics of four Zymoseptoria species reveal species-specific pathogenicity related genes and transposable element activity.</title>
        <authorList>
            <person name="Grandaubert J."/>
            <person name="Bhattacharyya A."/>
            <person name="Stukenbrock E.H."/>
        </authorList>
    </citation>
    <scope>NUCLEOTIDE SEQUENCE [LARGE SCALE GENOMIC DNA]</scope>
    <source>
        <strain evidence="2 3">Zb18110</strain>
    </source>
</reference>
<feature type="region of interest" description="Disordered" evidence="1">
    <location>
        <begin position="266"/>
        <end position="364"/>
    </location>
</feature>
<feature type="region of interest" description="Disordered" evidence="1">
    <location>
        <begin position="226"/>
        <end position="253"/>
    </location>
</feature>
<dbReference type="OrthoDB" id="7464126at2759"/>
<feature type="region of interest" description="Disordered" evidence="1">
    <location>
        <begin position="414"/>
        <end position="443"/>
    </location>
</feature>
<evidence type="ECO:0000313" key="2">
    <source>
        <dbReference type="EMBL" id="KJX95566.1"/>
    </source>
</evidence>
<dbReference type="STRING" id="1047168.A0A0F4GDS4"/>
<name>A0A0F4GDS4_9PEZI</name>
<feature type="region of interest" description="Disordered" evidence="1">
    <location>
        <begin position="377"/>
        <end position="399"/>
    </location>
</feature>
<dbReference type="Proteomes" id="UP000033647">
    <property type="component" value="Unassembled WGS sequence"/>
</dbReference>
<dbReference type="EMBL" id="LAFY01004064">
    <property type="protein sequence ID" value="KJX95566.1"/>
    <property type="molecule type" value="Genomic_DNA"/>
</dbReference>
<feature type="compositionally biased region" description="Low complexity" evidence="1">
    <location>
        <begin position="310"/>
        <end position="320"/>
    </location>
</feature>
<evidence type="ECO:0008006" key="4">
    <source>
        <dbReference type="Google" id="ProtNLM"/>
    </source>
</evidence>
<evidence type="ECO:0000313" key="3">
    <source>
        <dbReference type="Proteomes" id="UP000033647"/>
    </source>
</evidence>
<proteinExistence type="predicted"/>
<comment type="caution">
    <text evidence="2">The sequence shown here is derived from an EMBL/GenBank/DDBJ whole genome shotgun (WGS) entry which is preliminary data.</text>
</comment>
<organism evidence="2 3">
    <name type="scientific">Zymoseptoria brevis</name>
    <dbReference type="NCBI Taxonomy" id="1047168"/>
    <lineage>
        <taxon>Eukaryota</taxon>
        <taxon>Fungi</taxon>
        <taxon>Dikarya</taxon>
        <taxon>Ascomycota</taxon>
        <taxon>Pezizomycotina</taxon>
        <taxon>Dothideomycetes</taxon>
        <taxon>Dothideomycetidae</taxon>
        <taxon>Mycosphaerellales</taxon>
        <taxon>Mycosphaerellaceae</taxon>
        <taxon>Zymoseptoria</taxon>
    </lineage>
</organism>
<accession>A0A0F4GDS4</accession>
<evidence type="ECO:0000256" key="1">
    <source>
        <dbReference type="SAM" id="MobiDB-lite"/>
    </source>
</evidence>
<gene>
    <name evidence="2" type="ORF">TI39_contig4104g00007</name>
</gene>
<dbReference type="AlphaFoldDB" id="A0A0F4GDS4"/>
<keyword evidence="3" id="KW-1185">Reference proteome</keyword>